<feature type="binding site" evidence="7">
    <location>
        <position position="66"/>
    </location>
    <ligand>
        <name>Fe(3+)</name>
        <dbReference type="ChEBI" id="CHEBI:29034"/>
    </ligand>
</feature>
<feature type="binding site" evidence="7">
    <location>
        <position position="131"/>
    </location>
    <ligand>
        <name>N-formimidoyl-L-glutamate</name>
        <dbReference type="ChEBI" id="CHEBI:58928"/>
    </ligand>
</feature>
<comment type="similarity">
    <text evidence="7">Belongs to the metallo-dependent hydrolases superfamily. HutI family.</text>
</comment>
<reference evidence="9" key="2">
    <citation type="submission" date="2021-04" db="EMBL/GenBank/DDBJ databases">
        <authorList>
            <person name="Gilroy R."/>
        </authorList>
    </citation>
    <scope>NUCLEOTIDE SEQUENCE</scope>
    <source>
        <strain evidence="9">ChiGjej1B1-98</strain>
    </source>
</reference>
<keyword evidence="4 7" id="KW-0369">Histidine metabolism</keyword>
<dbReference type="InterPro" id="IPR011059">
    <property type="entry name" value="Metal-dep_hydrolase_composite"/>
</dbReference>
<keyword evidence="2 7" id="KW-0479">Metal-binding</keyword>
<dbReference type="NCBIfam" id="TIGR01224">
    <property type="entry name" value="hutI"/>
    <property type="match status" value="1"/>
</dbReference>
<name>A0A9D1YWD8_9MICO</name>
<feature type="binding site" evidence="7">
    <location>
        <position position="64"/>
    </location>
    <ligand>
        <name>Zn(2+)</name>
        <dbReference type="ChEBI" id="CHEBI:29105"/>
    </ligand>
</feature>
<feature type="binding site" evidence="7">
    <location>
        <position position="303"/>
    </location>
    <ligand>
        <name>N-formimidoyl-L-glutamate</name>
        <dbReference type="ChEBI" id="CHEBI:58928"/>
    </ligand>
</feature>
<dbReference type="GO" id="GO:0019556">
    <property type="term" value="P:L-histidine catabolic process to glutamate and formamide"/>
    <property type="evidence" value="ECO:0007669"/>
    <property type="project" value="UniProtKB-UniRule"/>
</dbReference>
<protein>
    <recommendedName>
        <fullName evidence="1 7">Imidazolonepropionase</fullName>
        <ecNumber evidence="1 7">3.5.2.7</ecNumber>
    </recommendedName>
    <alternativeName>
        <fullName evidence="7">Imidazolone-5-propionate hydrolase</fullName>
    </alternativeName>
</protein>
<feature type="binding site" evidence="7">
    <location>
        <position position="66"/>
    </location>
    <ligand>
        <name>Zn(2+)</name>
        <dbReference type="ChEBI" id="CHEBI:29105"/>
    </ligand>
</feature>
<feature type="binding site" evidence="7">
    <location>
        <position position="301"/>
    </location>
    <ligand>
        <name>N-formimidoyl-L-glutamate</name>
        <dbReference type="ChEBI" id="CHEBI:58928"/>
    </ligand>
</feature>
<dbReference type="InterPro" id="IPR032466">
    <property type="entry name" value="Metal_Hydrolase"/>
</dbReference>
<keyword evidence="5 7" id="KW-0862">Zinc</keyword>
<dbReference type="InterPro" id="IPR006680">
    <property type="entry name" value="Amidohydro-rel"/>
</dbReference>
<evidence type="ECO:0000256" key="5">
    <source>
        <dbReference type="ARBA" id="ARBA00022833"/>
    </source>
</evidence>
<feature type="binding site" evidence="7">
    <location>
        <position position="304"/>
    </location>
    <ligand>
        <name>4-imidazolone-5-propanoate</name>
        <dbReference type="ChEBI" id="CHEBI:77893"/>
    </ligand>
</feature>
<dbReference type="EC" id="3.5.2.7" evidence="1 7"/>
<dbReference type="GO" id="GO:0005506">
    <property type="term" value="F:iron ion binding"/>
    <property type="evidence" value="ECO:0007669"/>
    <property type="project" value="UniProtKB-UniRule"/>
</dbReference>
<gene>
    <name evidence="7 9" type="primary">hutI</name>
    <name evidence="9" type="ORF">H9830_02935</name>
</gene>
<keyword evidence="3 7" id="KW-0378">Hydrolase</keyword>
<evidence type="ECO:0000256" key="1">
    <source>
        <dbReference type="ARBA" id="ARBA00012864"/>
    </source>
</evidence>
<evidence type="ECO:0000313" key="10">
    <source>
        <dbReference type="Proteomes" id="UP000824005"/>
    </source>
</evidence>
<feature type="binding site" evidence="7">
    <location>
        <position position="299"/>
    </location>
    <ligand>
        <name>Zn(2+)</name>
        <dbReference type="ChEBI" id="CHEBI:29105"/>
    </ligand>
</feature>
<keyword evidence="6 7" id="KW-0408">Iron</keyword>
<dbReference type="Pfam" id="PF01979">
    <property type="entry name" value="Amidohydro_1"/>
    <property type="match status" value="1"/>
</dbReference>
<feature type="domain" description="Amidohydrolase-related" evidence="8">
    <location>
        <begin position="276"/>
        <end position="367"/>
    </location>
</feature>
<dbReference type="AlphaFoldDB" id="A0A9D1YWD8"/>
<comment type="function">
    <text evidence="7">Catalyzes the hydrolytic cleavage of the carbon-nitrogen bond in imidazolone-5-propanoate to yield N-formimidoyl-L-glutamate. It is the third step in the universal histidine degradation pathway.</text>
</comment>
<comment type="cofactor">
    <cofactor evidence="7">
        <name>Zn(2+)</name>
        <dbReference type="ChEBI" id="CHEBI:29105"/>
    </cofactor>
    <cofactor evidence="7">
        <name>Fe(3+)</name>
        <dbReference type="ChEBI" id="CHEBI:29034"/>
    </cofactor>
    <text evidence="7">Binds 1 zinc or iron ion per subunit.</text>
</comment>
<dbReference type="Gene3D" id="3.20.20.140">
    <property type="entry name" value="Metal-dependent hydrolases"/>
    <property type="match status" value="1"/>
</dbReference>
<comment type="pathway">
    <text evidence="7">Amino-acid degradation; L-histidine degradation into L-glutamate; N-formimidoyl-L-glutamate from L-histidine: step 3/3.</text>
</comment>
<dbReference type="SUPFAM" id="SSF51338">
    <property type="entry name" value="Composite domain of metallo-dependent hydrolases"/>
    <property type="match status" value="1"/>
</dbReference>
<dbReference type="HAMAP" id="MF_00372">
    <property type="entry name" value="HutI"/>
    <property type="match status" value="1"/>
</dbReference>
<evidence type="ECO:0000313" key="9">
    <source>
        <dbReference type="EMBL" id="HIY65216.1"/>
    </source>
</evidence>
<dbReference type="PANTHER" id="PTHR42752">
    <property type="entry name" value="IMIDAZOLONEPROPIONASE"/>
    <property type="match status" value="1"/>
</dbReference>
<sequence>MSTVITGIGELTTNDDELGRLHDAAVVFDEGRVVWVGAAVDAPDADERVDAAGRAVLPGWVDSHTHMVFAGDRTAEFEARMAGEAYAAGGINVTVEATRAASDEQLRANLDRLADEALRGGTTAFETKTGYGLTVDDEVRSARVARSRAESVTFLGAHLVPAGMDADEYLVLATGPMLDAVVPLVDAIDVFCERGAFDEEQSRQVLRAGQTKGLGLRVHGNQLGPGPGVRLAVEHGALSVDHVAFLETEEIGMLADSWSGGARGTVATVLPACDLSTRMPLAPARDLVDAGAVVAIASNANPGTSYTTSMAFCVATAVLQMRLTVEEAVRAATLGGAIALGRDDLGRISVGARADLQMLDAPSVTHLAYRPGVPLTAAVWRRGERVV</sequence>
<evidence type="ECO:0000256" key="6">
    <source>
        <dbReference type="ARBA" id="ARBA00023004"/>
    </source>
</evidence>
<dbReference type="GO" id="GO:0008270">
    <property type="term" value="F:zinc ion binding"/>
    <property type="evidence" value="ECO:0007669"/>
    <property type="project" value="UniProtKB-UniRule"/>
</dbReference>
<feature type="binding site" evidence="7">
    <location>
        <position position="73"/>
    </location>
    <ligand>
        <name>4-imidazolone-5-propanoate</name>
        <dbReference type="ChEBI" id="CHEBI:77893"/>
    </ligand>
</feature>
<dbReference type="PANTHER" id="PTHR42752:SF1">
    <property type="entry name" value="IMIDAZOLONEPROPIONASE-RELATED"/>
    <property type="match status" value="1"/>
</dbReference>
<feature type="binding site" evidence="7">
    <location>
        <position position="131"/>
    </location>
    <ligand>
        <name>4-imidazolone-5-propanoate</name>
        <dbReference type="ChEBI" id="CHEBI:77893"/>
    </ligand>
</feature>
<feature type="binding site" evidence="7">
    <location>
        <position position="64"/>
    </location>
    <ligand>
        <name>Fe(3+)</name>
        <dbReference type="ChEBI" id="CHEBI:29034"/>
    </ligand>
</feature>
<feature type="binding site" evidence="7">
    <location>
        <position position="219"/>
    </location>
    <ligand>
        <name>Zn(2+)</name>
        <dbReference type="ChEBI" id="CHEBI:29105"/>
    </ligand>
</feature>
<dbReference type="GO" id="GO:0005737">
    <property type="term" value="C:cytoplasm"/>
    <property type="evidence" value="ECO:0007669"/>
    <property type="project" value="UniProtKB-SubCell"/>
</dbReference>
<feature type="binding site" evidence="7">
    <location>
        <position position="158"/>
    </location>
    <ligand>
        <name>4-imidazolone-5-propanoate</name>
        <dbReference type="ChEBI" id="CHEBI:77893"/>
    </ligand>
</feature>
<evidence type="ECO:0000259" key="8">
    <source>
        <dbReference type="Pfam" id="PF01979"/>
    </source>
</evidence>
<feature type="binding site" evidence="7">
    <location>
        <position position="219"/>
    </location>
    <ligand>
        <name>Fe(3+)</name>
        <dbReference type="ChEBI" id="CHEBI:29034"/>
    </ligand>
</feature>
<dbReference type="SUPFAM" id="SSF51556">
    <property type="entry name" value="Metallo-dependent hydrolases"/>
    <property type="match status" value="1"/>
</dbReference>
<comment type="subcellular location">
    <subcellularLocation>
        <location evidence="7">Cytoplasm</location>
    </subcellularLocation>
</comment>
<dbReference type="EMBL" id="DXDC01000088">
    <property type="protein sequence ID" value="HIY65216.1"/>
    <property type="molecule type" value="Genomic_DNA"/>
</dbReference>
<proteinExistence type="inferred from homology"/>
<comment type="caution">
    <text evidence="9">The sequence shown here is derived from an EMBL/GenBank/DDBJ whole genome shotgun (WGS) entry which is preliminary data.</text>
</comment>
<comment type="catalytic activity">
    <reaction evidence="7">
        <text>4-imidazolone-5-propanoate + H2O = N-formimidoyl-L-glutamate</text>
        <dbReference type="Rhea" id="RHEA:23660"/>
        <dbReference type="ChEBI" id="CHEBI:15377"/>
        <dbReference type="ChEBI" id="CHEBI:58928"/>
        <dbReference type="ChEBI" id="CHEBI:77893"/>
        <dbReference type="EC" id="3.5.2.7"/>
    </reaction>
</comment>
<dbReference type="InterPro" id="IPR005920">
    <property type="entry name" value="HutI"/>
</dbReference>
<evidence type="ECO:0000256" key="7">
    <source>
        <dbReference type="HAMAP-Rule" id="MF_00372"/>
    </source>
</evidence>
<evidence type="ECO:0000256" key="4">
    <source>
        <dbReference type="ARBA" id="ARBA00022808"/>
    </source>
</evidence>
<evidence type="ECO:0000256" key="3">
    <source>
        <dbReference type="ARBA" id="ARBA00022801"/>
    </source>
</evidence>
<organism evidence="9 10">
    <name type="scientific">Candidatus Agrococcus pullicola</name>
    <dbReference type="NCBI Taxonomy" id="2838429"/>
    <lineage>
        <taxon>Bacteria</taxon>
        <taxon>Bacillati</taxon>
        <taxon>Actinomycetota</taxon>
        <taxon>Actinomycetes</taxon>
        <taxon>Micrococcales</taxon>
        <taxon>Microbacteriaceae</taxon>
        <taxon>Agrococcus</taxon>
    </lineage>
</organism>
<dbReference type="GO" id="GO:0050480">
    <property type="term" value="F:imidazolonepropionase activity"/>
    <property type="evidence" value="ECO:0007669"/>
    <property type="project" value="UniProtKB-UniRule"/>
</dbReference>
<feature type="binding site" evidence="7">
    <location>
        <position position="299"/>
    </location>
    <ligand>
        <name>Fe(3+)</name>
        <dbReference type="ChEBI" id="CHEBI:29034"/>
    </ligand>
</feature>
<keyword evidence="7" id="KW-0963">Cytoplasm</keyword>
<accession>A0A9D1YWD8</accession>
<dbReference type="Gene3D" id="2.30.40.10">
    <property type="entry name" value="Urease, subunit C, domain 1"/>
    <property type="match status" value="1"/>
</dbReference>
<dbReference type="Proteomes" id="UP000824005">
    <property type="component" value="Unassembled WGS sequence"/>
</dbReference>
<evidence type="ECO:0000256" key="2">
    <source>
        <dbReference type="ARBA" id="ARBA00022723"/>
    </source>
</evidence>
<reference evidence="9" key="1">
    <citation type="journal article" date="2021" name="PeerJ">
        <title>Extensive microbial diversity within the chicken gut microbiome revealed by metagenomics and culture.</title>
        <authorList>
            <person name="Gilroy R."/>
            <person name="Ravi A."/>
            <person name="Getino M."/>
            <person name="Pursley I."/>
            <person name="Horton D.L."/>
            <person name="Alikhan N.F."/>
            <person name="Baker D."/>
            <person name="Gharbi K."/>
            <person name="Hall N."/>
            <person name="Watson M."/>
            <person name="Adriaenssens E.M."/>
            <person name="Foster-Nyarko E."/>
            <person name="Jarju S."/>
            <person name="Secka A."/>
            <person name="Antonio M."/>
            <person name="Oren A."/>
            <person name="Chaudhuri R.R."/>
            <person name="La Ragione R."/>
            <person name="Hildebrand F."/>
            <person name="Pallen M.J."/>
        </authorList>
    </citation>
    <scope>NUCLEOTIDE SEQUENCE</scope>
    <source>
        <strain evidence="9">ChiGjej1B1-98</strain>
    </source>
</reference>
<feature type="binding site" evidence="7">
    <location>
        <position position="222"/>
    </location>
    <ligand>
        <name>4-imidazolone-5-propanoate</name>
        <dbReference type="ChEBI" id="CHEBI:77893"/>
    </ligand>
</feature>